<dbReference type="InterPro" id="IPR036866">
    <property type="entry name" value="RibonucZ/Hydroxyglut_hydro"/>
</dbReference>
<organism evidence="1 2">
    <name type="scientific">Megamonas hypermegale</name>
    <dbReference type="NCBI Taxonomy" id="158847"/>
    <lineage>
        <taxon>Bacteria</taxon>
        <taxon>Bacillati</taxon>
        <taxon>Bacillota</taxon>
        <taxon>Negativicutes</taxon>
        <taxon>Selenomonadales</taxon>
        <taxon>Selenomonadaceae</taxon>
        <taxon>Megamonas</taxon>
    </lineage>
</organism>
<proteinExistence type="predicted"/>
<dbReference type="Proteomes" id="UP000215383">
    <property type="component" value="Chromosome 1"/>
</dbReference>
<dbReference type="PANTHER" id="PTHR30619:SF1">
    <property type="entry name" value="RECOMBINATION PROTEIN 2"/>
    <property type="match status" value="1"/>
</dbReference>
<accession>A0A239TPQ2</accession>
<reference evidence="1 2" key="1">
    <citation type="submission" date="2017-06" db="EMBL/GenBank/DDBJ databases">
        <authorList>
            <consortium name="Pathogen Informatics"/>
        </authorList>
    </citation>
    <scope>NUCLEOTIDE SEQUENCE [LARGE SCALE GENOMIC DNA]</scope>
    <source>
        <strain evidence="1 2">NCTC10570</strain>
    </source>
</reference>
<keyword evidence="2" id="KW-1185">Reference proteome</keyword>
<evidence type="ECO:0000313" key="1">
    <source>
        <dbReference type="EMBL" id="SNU99807.1"/>
    </source>
</evidence>
<protein>
    <submittedName>
        <fullName evidence="1">DNA internalization-related competence protein ComEC/Rec2</fullName>
    </submittedName>
</protein>
<dbReference type="Gene3D" id="3.60.15.10">
    <property type="entry name" value="Ribonuclease Z/Hydroxyacylglutathione hydrolase-like"/>
    <property type="match status" value="1"/>
</dbReference>
<dbReference type="EMBL" id="LT906446">
    <property type="protein sequence ID" value="SNU99807.1"/>
    <property type="molecule type" value="Genomic_DNA"/>
</dbReference>
<dbReference type="InterPro" id="IPR052159">
    <property type="entry name" value="Competence_DNA_uptake"/>
</dbReference>
<name>A0A239TPQ2_9FIRM</name>
<gene>
    <name evidence="1" type="ORF">SAMEA4364220_01188</name>
</gene>
<dbReference type="PANTHER" id="PTHR30619">
    <property type="entry name" value="DNA INTERNALIZATION/COMPETENCE PROTEIN COMEC/REC2"/>
    <property type="match status" value="1"/>
</dbReference>
<evidence type="ECO:0000313" key="2">
    <source>
        <dbReference type="Proteomes" id="UP000215383"/>
    </source>
</evidence>
<dbReference type="SUPFAM" id="SSF56281">
    <property type="entry name" value="Metallo-hydrolase/oxidoreductase"/>
    <property type="match status" value="1"/>
</dbReference>
<sequence>MNIRILSSKTYPENSRINYGDCILIDDNTNHTLIIYDCGHEEHAKQVIKYMDTHNYSKATFILSHNDSDHFNGLQTLLDADKIDKIITTLLLKYVDQILDEIDDNRKTRNSLKNQILDKYDNIAKLSGYPIKDYYEINPQITSNVKLVGPSFEYMISAVAKHLDTTEGDTVDQESPYNATSLLVEVAVNGKKLLLTGDCAFSPIEKLVTDYDYIQLPHHGKVKQAEKIFEKNIFKYYVEYYISDNTGNSNGGSDKLDTTGHIVYNTKILGNLSIIDKNYTQNHSLIPPIIGSYGE</sequence>
<dbReference type="AlphaFoldDB" id="A0A239TPQ2"/>
<dbReference type="eggNOG" id="COG2333">
    <property type="taxonomic scope" value="Bacteria"/>
</dbReference>